<proteinExistence type="predicted"/>
<dbReference type="Proteomes" id="UP001241377">
    <property type="component" value="Unassembled WGS sequence"/>
</dbReference>
<evidence type="ECO:0000313" key="2">
    <source>
        <dbReference type="Proteomes" id="UP001241377"/>
    </source>
</evidence>
<name>A0ACC2VSF3_9TREE</name>
<comment type="caution">
    <text evidence="1">The sequence shown here is derived from an EMBL/GenBank/DDBJ whole genome shotgun (WGS) entry which is preliminary data.</text>
</comment>
<reference evidence="1" key="1">
    <citation type="submission" date="2023-04" db="EMBL/GenBank/DDBJ databases">
        <title>Draft Genome sequencing of Naganishia species isolated from polar environments using Oxford Nanopore Technology.</title>
        <authorList>
            <person name="Leo P."/>
            <person name="Venkateswaran K."/>
        </authorList>
    </citation>
    <scope>NUCLEOTIDE SEQUENCE</scope>
    <source>
        <strain evidence="1">MNA-CCFEE 5261</strain>
    </source>
</reference>
<dbReference type="EMBL" id="JASBWR010000056">
    <property type="protein sequence ID" value="KAJ9101561.1"/>
    <property type="molecule type" value="Genomic_DNA"/>
</dbReference>
<keyword evidence="2" id="KW-1185">Reference proteome</keyword>
<organism evidence="1 2">
    <name type="scientific">Naganishia cerealis</name>
    <dbReference type="NCBI Taxonomy" id="610337"/>
    <lineage>
        <taxon>Eukaryota</taxon>
        <taxon>Fungi</taxon>
        <taxon>Dikarya</taxon>
        <taxon>Basidiomycota</taxon>
        <taxon>Agaricomycotina</taxon>
        <taxon>Tremellomycetes</taxon>
        <taxon>Filobasidiales</taxon>
        <taxon>Filobasidiaceae</taxon>
        <taxon>Naganishia</taxon>
    </lineage>
</organism>
<accession>A0ACC2VSF3</accession>
<sequence>MDSVLVCDIVQMFPVSTPLPKRLAEADTVTDTPLNALEFFTPLQRVSSNNYTEWGTSQRTTSKPISTNDQKRTTTMVPNQSSDLSGPLEPLPTLNFHSKFTIEKHKVDPANNQSKAPPSQPLYYRPPVSSDNLFGVNHLIPPRINRNFLVRQSEPQLPPKVDAEVDNAPSGEWTSSVVKEALRRQVNTEREVRRFGANILYIAVFKLLVQIGHYFLALYQAEFQAPSSFYQKHYSSASALYANYIIKAVYALFVGNIVVALYRLLRSQDQCLDLPLTNQQRRLCGLKPLESNEDDTALKMKKRRFELTHQGTTTQVPKYGQTYGPMLAPATSTDITAQIIPRSSGIYRSELPQNRLQLRLRLEPEPSQFLRLRPKLALNNTISGPDRHEAERKFKSHFNIDFL</sequence>
<gene>
    <name evidence="1" type="ORF">QFC19_005058</name>
</gene>
<protein>
    <submittedName>
        <fullName evidence="1">Uncharacterized protein</fullName>
    </submittedName>
</protein>
<evidence type="ECO:0000313" key="1">
    <source>
        <dbReference type="EMBL" id="KAJ9101561.1"/>
    </source>
</evidence>